<dbReference type="InterPro" id="IPR016181">
    <property type="entry name" value="Acyl_CoA_acyltransferase"/>
</dbReference>
<evidence type="ECO:0000313" key="7">
    <source>
        <dbReference type="Proteomes" id="UP000675920"/>
    </source>
</evidence>
<reference evidence="8" key="1">
    <citation type="journal article" date="2000" name="Annu. Rev. Biophys. Biomol. Struct.">
        <title>GCN5-related N-acetyltransferases: a structural overview.</title>
        <authorList>
            <person name="Dyda F."/>
            <person name="Klein D.C."/>
            <person name="Hickman A.B."/>
        </authorList>
    </citation>
    <scope>NUCLEOTIDE SEQUENCE</scope>
</reference>
<evidence type="ECO:0000313" key="8">
    <source>
        <dbReference type="RefSeq" id="WP_034410475.1"/>
    </source>
</evidence>
<keyword evidence="1" id="KW-0678">Repressor</keyword>
<dbReference type="PANTHER" id="PTHR36449:SF1">
    <property type="entry name" value="ACETYLTRANSFERASE"/>
    <property type="match status" value="1"/>
</dbReference>
<evidence type="ECO:0000256" key="3">
    <source>
        <dbReference type="ARBA" id="ARBA00022679"/>
    </source>
</evidence>
<reference evidence="8" key="5">
    <citation type="submission" date="2025-08" db="UniProtKB">
        <authorList>
            <consortium name="RefSeq"/>
        </authorList>
    </citation>
    <scope>IDENTIFICATION</scope>
</reference>
<reference evidence="8" key="2">
    <citation type="journal article" date="2005" name="Arch. Biochem. Biophys.">
        <title>Structure and functions of the GNAT superfamily of acetyltransferases.</title>
        <authorList>
            <person name="Vetting M.W."/>
            <person name="S de Carvalho L.P."/>
            <person name="Yu M."/>
            <person name="Hegde S.S."/>
            <person name="Magnet S."/>
            <person name="Roderick S.L."/>
            <person name="Blanchard J.S."/>
        </authorList>
    </citation>
    <scope>NUCLEOTIDE SEQUENCE</scope>
</reference>
<feature type="domain" description="N-acetyltransferase" evidence="6">
    <location>
        <begin position="46"/>
        <end position="146"/>
    </location>
</feature>
<reference evidence="8" key="4">
    <citation type="journal article" date="2016" name="Int. J. Mol. Sci.">
        <title>Structure and Functional Diversity of GCN5-Related N-Acetyltransferases (GNAT).</title>
        <authorList>
            <person name="Salah Ud-Din A.I."/>
            <person name="Tikhomirova A."/>
            <person name="Roujeinikova A."/>
        </authorList>
    </citation>
    <scope>NUCLEOTIDE SEQUENCE</scope>
</reference>
<evidence type="ECO:0000256" key="5">
    <source>
        <dbReference type="ARBA" id="ARBA00049880"/>
    </source>
</evidence>
<keyword evidence="4" id="KW-0012">Acyltransferase</keyword>
<dbReference type="InterPro" id="IPR000182">
    <property type="entry name" value="GNAT_dom"/>
</dbReference>
<keyword evidence="3" id="KW-0808">Transferase</keyword>
<protein>
    <submittedName>
        <fullName evidence="8">GNAT family N-acetyltransferase</fullName>
        <ecNumber evidence="8">2.3.-.-</ecNumber>
    </submittedName>
</protein>
<reference evidence="8" key="3">
    <citation type="journal article" date="2016" name="Biochemistry">
        <title>Bacterial GCN5-Related N-Acetyltransferases: From Resistance to Regulation.</title>
        <authorList>
            <person name="Favrot L."/>
            <person name="Blanchard J.S."/>
            <person name="Vergnolle O."/>
        </authorList>
    </citation>
    <scope>NUCLEOTIDE SEQUENCE</scope>
</reference>
<dbReference type="GO" id="GO:0016747">
    <property type="term" value="F:acyltransferase activity, transferring groups other than amino-acyl groups"/>
    <property type="evidence" value="ECO:0007669"/>
    <property type="project" value="InterPro"/>
</dbReference>
<evidence type="ECO:0000256" key="2">
    <source>
        <dbReference type="ARBA" id="ARBA00022649"/>
    </source>
</evidence>
<name>A0A8B6X7R3_9BURK</name>
<evidence type="ECO:0000259" key="6">
    <source>
        <dbReference type="Pfam" id="PF13508"/>
    </source>
</evidence>
<accession>A0A8B6X7R3</accession>
<dbReference type="SUPFAM" id="SSF55729">
    <property type="entry name" value="Acyl-CoA N-acyltransferases (Nat)"/>
    <property type="match status" value="1"/>
</dbReference>
<dbReference type="Pfam" id="PF13508">
    <property type="entry name" value="Acetyltransf_7"/>
    <property type="match status" value="1"/>
</dbReference>
<keyword evidence="2" id="KW-1277">Toxin-antitoxin system</keyword>
<sequence length="168" mass="17889">MTRAPLSAPALLDAHHDCSSFACEHEALNDWLRKRALANLRAGASRSYVVCAGKQVVGYYALAPGALLPQAATGAVRRNMPTPIPVFVLGRLAVDRDWAGMGIGTGLLKDAVLRCVQAAAIVGGRAVLCHAIDERAKAFYLRHSFVQSPVEPMTVMLQLDRAADLLGG</sequence>
<dbReference type="RefSeq" id="WP_034410475.1">
    <property type="nucleotide sequence ID" value="NZ_AXWS01000007.1"/>
</dbReference>
<dbReference type="AlphaFoldDB" id="A0A8B6X7R3"/>
<dbReference type="PANTHER" id="PTHR36449">
    <property type="entry name" value="ACETYLTRANSFERASE-RELATED"/>
    <property type="match status" value="1"/>
</dbReference>
<organism evidence="7 8">
    <name type="scientific">Derxia gummosa DSM 723</name>
    <dbReference type="NCBI Taxonomy" id="1121388"/>
    <lineage>
        <taxon>Bacteria</taxon>
        <taxon>Pseudomonadati</taxon>
        <taxon>Pseudomonadota</taxon>
        <taxon>Betaproteobacteria</taxon>
        <taxon>Burkholderiales</taxon>
        <taxon>Alcaligenaceae</taxon>
        <taxon>Derxia</taxon>
    </lineage>
</organism>
<dbReference type="Proteomes" id="UP000675920">
    <property type="component" value="Unplaced"/>
</dbReference>
<evidence type="ECO:0000256" key="1">
    <source>
        <dbReference type="ARBA" id="ARBA00022491"/>
    </source>
</evidence>
<dbReference type="OrthoDB" id="9799147at2"/>
<keyword evidence="7" id="KW-1185">Reference proteome</keyword>
<evidence type="ECO:0000256" key="4">
    <source>
        <dbReference type="ARBA" id="ARBA00023315"/>
    </source>
</evidence>
<comment type="catalytic activity">
    <reaction evidence="5">
        <text>glycyl-tRNA(Gly) + acetyl-CoA = N-acetylglycyl-tRNA(Gly) + CoA + H(+)</text>
        <dbReference type="Rhea" id="RHEA:81867"/>
        <dbReference type="Rhea" id="RHEA-COMP:9683"/>
        <dbReference type="Rhea" id="RHEA-COMP:19766"/>
        <dbReference type="ChEBI" id="CHEBI:15378"/>
        <dbReference type="ChEBI" id="CHEBI:57287"/>
        <dbReference type="ChEBI" id="CHEBI:57288"/>
        <dbReference type="ChEBI" id="CHEBI:78522"/>
        <dbReference type="ChEBI" id="CHEBI:232036"/>
    </reaction>
</comment>
<dbReference type="Gene3D" id="3.40.630.30">
    <property type="match status" value="1"/>
</dbReference>
<dbReference type="EC" id="2.3.-.-" evidence="8"/>
<proteinExistence type="predicted"/>